<keyword evidence="2" id="KW-1185">Reference proteome</keyword>
<dbReference type="InterPro" id="IPR006379">
    <property type="entry name" value="HAD-SF_hydro_IIB"/>
</dbReference>
<organism evidence="1 2">
    <name type="scientific">Companilactobacillus tucceti DSM 20183</name>
    <dbReference type="NCBI Taxonomy" id="1423811"/>
    <lineage>
        <taxon>Bacteria</taxon>
        <taxon>Bacillati</taxon>
        <taxon>Bacillota</taxon>
        <taxon>Bacilli</taxon>
        <taxon>Lactobacillales</taxon>
        <taxon>Lactobacillaceae</taxon>
        <taxon>Companilactobacillus</taxon>
    </lineage>
</organism>
<dbReference type="AlphaFoldDB" id="A0A0R1J9I4"/>
<dbReference type="CDD" id="cd07518">
    <property type="entry name" value="HAD_YbiV-Like"/>
    <property type="match status" value="1"/>
</dbReference>
<dbReference type="SFLD" id="SFLDG01140">
    <property type="entry name" value="C2.B:_Phosphomannomutase_and_P"/>
    <property type="match status" value="1"/>
</dbReference>
<dbReference type="SFLD" id="SFLDS00003">
    <property type="entry name" value="Haloacid_Dehalogenase"/>
    <property type="match status" value="1"/>
</dbReference>
<gene>
    <name evidence="1" type="ORF">FC72_GL000951</name>
</gene>
<dbReference type="STRING" id="1423811.FC72_GL000951"/>
<dbReference type="Gene3D" id="3.40.50.1000">
    <property type="entry name" value="HAD superfamily/HAD-like"/>
    <property type="match status" value="1"/>
</dbReference>
<dbReference type="Gene3D" id="3.30.1240.10">
    <property type="match status" value="1"/>
</dbReference>
<dbReference type="PANTHER" id="PTHR10000:SF53">
    <property type="entry name" value="5-AMINO-6-(5-PHOSPHO-D-RIBITYLAMINO)URACIL PHOSPHATASE YBJI-RELATED"/>
    <property type="match status" value="1"/>
</dbReference>
<dbReference type="OrthoDB" id="9814970at2"/>
<sequence>MIKLFATDMDGTFLRDDMTYDEGKFAEIHKKITSQNIKWVVASGNQYFQLKSFFKKYPDTIYVAENGAYIRDLEKVYALHSFDNTSTNKIIDKLSKIPQLQILVCGAKNAYTLNSEPRDYIKNVKNYYHELSIVDNFKEIDDQILKFALTCPPSETENLVNLLKSELSGIAEPTSSGHGDIDIIQPGRNKAAGLAELGKKLNISLDEMCAFGDGGNDLEMLREVGLGVAMENAQDRVKKVSDKQTSDNQSQGVLNFISEFI</sequence>
<dbReference type="GO" id="GO:0000287">
    <property type="term" value="F:magnesium ion binding"/>
    <property type="evidence" value="ECO:0007669"/>
    <property type="project" value="TreeGrafter"/>
</dbReference>
<proteinExistence type="predicted"/>
<reference evidence="1 2" key="1">
    <citation type="journal article" date="2015" name="Genome Announc.">
        <title>Expanding the biotechnology potential of lactobacilli through comparative genomics of 213 strains and associated genera.</title>
        <authorList>
            <person name="Sun Z."/>
            <person name="Harris H.M."/>
            <person name="McCann A."/>
            <person name="Guo C."/>
            <person name="Argimon S."/>
            <person name="Zhang W."/>
            <person name="Yang X."/>
            <person name="Jeffery I.B."/>
            <person name="Cooney J.C."/>
            <person name="Kagawa T.F."/>
            <person name="Liu W."/>
            <person name="Song Y."/>
            <person name="Salvetti E."/>
            <person name="Wrobel A."/>
            <person name="Rasinkangas P."/>
            <person name="Parkhill J."/>
            <person name="Rea M.C."/>
            <person name="O'Sullivan O."/>
            <person name="Ritari J."/>
            <person name="Douillard F.P."/>
            <person name="Paul Ross R."/>
            <person name="Yang R."/>
            <person name="Briner A.E."/>
            <person name="Felis G.E."/>
            <person name="de Vos W.M."/>
            <person name="Barrangou R."/>
            <person name="Klaenhammer T.R."/>
            <person name="Caufield P.W."/>
            <person name="Cui Y."/>
            <person name="Zhang H."/>
            <person name="O'Toole P.W."/>
        </authorList>
    </citation>
    <scope>NUCLEOTIDE SEQUENCE [LARGE SCALE GENOMIC DNA]</scope>
    <source>
        <strain evidence="1 2">DSM 20183</strain>
    </source>
</reference>
<evidence type="ECO:0000313" key="2">
    <source>
        <dbReference type="Proteomes" id="UP000050929"/>
    </source>
</evidence>
<dbReference type="SUPFAM" id="SSF56784">
    <property type="entry name" value="HAD-like"/>
    <property type="match status" value="1"/>
</dbReference>
<dbReference type="InterPro" id="IPR023214">
    <property type="entry name" value="HAD_sf"/>
</dbReference>
<keyword evidence="1" id="KW-0378">Hydrolase</keyword>
<dbReference type="Pfam" id="PF08282">
    <property type="entry name" value="Hydrolase_3"/>
    <property type="match status" value="1"/>
</dbReference>
<dbReference type="NCBIfam" id="TIGR00099">
    <property type="entry name" value="Cof-subfamily"/>
    <property type="match status" value="1"/>
</dbReference>
<dbReference type="InterPro" id="IPR036412">
    <property type="entry name" value="HAD-like_sf"/>
</dbReference>
<dbReference type="Proteomes" id="UP000050929">
    <property type="component" value="Unassembled WGS sequence"/>
</dbReference>
<dbReference type="PROSITE" id="PS01229">
    <property type="entry name" value="COF_2"/>
    <property type="match status" value="1"/>
</dbReference>
<dbReference type="RefSeq" id="WP_057764119.1">
    <property type="nucleotide sequence ID" value="NZ_AZDG01000002.1"/>
</dbReference>
<dbReference type="PANTHER" id="PTHR10000">
    <property type="entry name" value="PHOSPHOSERINE PHOSPHATASE"/>
    <property type="match status" value="1"/>
</dbReference>
<dbReference type="GO" id="GO:0005829">
    <property type="term" value="C:cytosol"/>
    <property type="evidence" value="ECO:0007669"/>
    <property type="project" value="TreeGrafter"/>
</dbReference>
<accession>A0A0R1J9I4</accession>
<evidence type="ECO:0000313" key="1">
    <source>
        <dbReference type="EMBL" id="KRK65481.1"/>
    </source>
</evidence>
<dbReference type="NCBIfam" id="TIGR01484">
    <property type="entry name" value="HAD-SF-IIB"/>
    <property type="match status" value="1"/>
</dbReference>
<name>A0A0R1J9I4_9LACO</name>
<dbReference type="GO" id="GO:0016791">
    <property type="term" value="F:phosphatase activity"/>
    <property type="evidence" value="ECO:0007669"/>
    <property type="project" value="UniProtKB-ARBA"/>
</dbReference>
<dbReference type="InterPro" id="IPR000150">
    <property type="entry name" value="Cof"/>
</dbReference>
<dbReference type="EMBL" id="AZDG01000002">
    <property type="protein sequence ID" value="KRK65481.1"/>
    <property type="molecule type" value="Genomic_DNA"/>
</dbReference>
<dbReference type="PATRIC" id="fig|1423811.3.peg.963"/>
<comment type="caution">
    <text evidence="1">The sequence shown here is derived from an EMBL/GenBank/DDBJ whole genome shotgun (WGS) entry which is preliminary data.</text>
</comment>
<protein>
    <submittedName>
        <fullName evidence="1">Hydrolase, had superfamily, cof family</fullName>
    </submittedName>
</protein>
<dbReference type="SFLD" id="SFLDG01144">
    <property type="entry name" value="C2.B.4:_PGP_Like"/>
    <property type="match status" value="1"/>
</dbReference>